<sequence length="374" mass="36878">MSRARHPGNRGRQSIATAVVMASACVTALAPPAWAADPSGCTRDGTHIVCTQGVPKGQTLRGTAGDDVIEITGTVYGTVDGLAGNDAITVRGRDGARTDTTRGGDGDPAVDEGGWVLGGDGHDVIALTGGKGANGRNAHIRGSSVYDGGNGGQGGEAVDGGAVEGGRGVNIITLTGGDGGNGGDGRTISPYPAHGGSGGSGGAGLRHDAQVVVAADRRGQLTVNGGHGGQGNYGSSWTKNGVGGNGGFAVLSGDVIGGPAPDGAVVHITGGDAGSGPRVRNRIGGFGMWFGTVTGTPGDDEISVQGGHHTNRSQSAGLVGSTIHGEDGDDTITANTNAGTVDCGDGGKDAFFFTMQRGVVKKSCERITYARPGR</sequence>
<dbReference type="PROSITE" id="PS51257">
    <property type="entry name" value="PROKAR_LIPOPROTEIN"/>
    <property type="match status" value="1"/>
</dbReference>
<keyword evidence="1" id="KW-0732">Signal</keyword>
<organism evidence="2 3">
    <name type="scientific">Streptomyces stramineus</name>
    <dbReference type="NCBI Taxonomy" id="173861"/>
    <lineage>
        <taxon>Bacteria</taxon>
        <taxon>Bacillati</taxon>
        <taxon>Actinomycetota</taxon>
        <taxon>Actinomycetes</taxon>
        <taxon>Kitasatosporales</taxon>
        <taxon>Streptomycetaceae</taxon>
        <taxon>Streptomyces</taxon>
    </lineage>
</organism>
<proteinExistence type="predicted"/>
<feature type="signal peptide" evidence="1">
    <location>
        <begin position="1"/>
        <end position="35"/>
    </location>
</feature>
<evidence type="ECO:0000313" key="3">
    <source>
        <dbReference type="Proteomes" id="UP001499895"/>
    </source>
</evidence>
<dbReference type="EMBL" id="BAAAHB010000012">
    <property type="protein sequence ID" value="GAA0455013.1"/>
    <property type="molecule type" value="Genomic_DNA"/>
</dbReference>
<evidence type="ECO:0000313" key="2">
    <source>
        <dbReference type="EMBL" id="GAA0455013.1"/>
    </source>
</evidence>
<keyword evidence="3" id="KW-1185">Reference proteome</keyword>
<gene>
    <name evidence="2" type="ORF">GCM10009544_17180</name>
</gene>
<dbReference type="RefSeq" id="WP_344088203.1">
    <property type="nucleotide sequence ID" value="NZ_BAAAHB010000012.1"/>
</dbReference>
<dbReference type="Gene3D" id="2.160.20.160">
    <property type="match status" value="1"/>
</dbReference>
<dbReference type="PRINTS" id="PR00313">
    <property type="entry name" value="CABNDNGRPT"/>
</dbReference>
<name>A0ABN0ZPR3_9ACTN</name>
<dbReference type="Proteomes" id="UP001499895">
    <property type="component" value="Unassembled WGS sequence"/>
</dbReference>
<reference evidence="2 3" key="1">
    <citation type="journal article" date="2019" name="Int. J. Syst. Evol. Microbiol.">
        <title>The Global Catalogue of Microorganisms (GCM) 10K type strain sequencing project: providing services to taxonomists for standard genome sequencing and annotation.</title>
        <authorList>
            <consortium name="The Broad Institute Genomics Platform"/>
            <consortium name="The Broad Institute Genome Sequencing Center for Infectious Disease"/>
            <person name="Wu L."/>
            <person name="Ma J."/>
        </authorList>
    </citation>
    <scope>NUCLEOTIDE SEQUENCE [LARGE SCALE GENOMIC DNA]</scope>
    <source>
        <strain evidence="2 3">JCM 10649</strain>
    </source>
</reference>
<accession>A0ABN0ZPR3</accession>
<protein>
    <submittedName>
        <fullName evidence="2">Uncharacterized protein</fullName>
    </submittedName>
</protein>
<comment type="caution">
    <text evidence="2">The sequence shown here is derived from an EMBL/GenBank/DDBJ whole genome shotgun (WGS) entry which is preliminary data.</text>
</comment>
<feature type="chain" id="PRO_5045435933" evidence="1">
    <location>
        <begin position="36"/>
        <end position="374"/>
    </location>
</feature>
<evidence type="ECO:0000256" key="1">
    <source>
        <dbReference type="SAM" id="SignalP"/>
    </source>
</evidence>